<proteinExistence type="predicted"/>
<organism evidence="1">
    <name type="scientific">Anopheles sinensis</name>
    <name type="common">Mosquito</name>
    <dbReference type="NCBI Taxonomy" id="74873"/>
    <lineage>
        <taxon>Eukaryota</taxon>
        <taxon>Metazoa</taxon>
        <taxon>Ecdysozoa</taxon>
        <taxon>Arthropoda</taxon>
        <taxon>Hexapoda</taxon>
        <taxon>Insecta</taxon>
        <taxon>Pterygota</taxon>
        <taxon>Neoptera</taxon>
        <taxon>Endopterygota</taxon>
        <taxon>Diptera</taxon>
        <taxon>Nematocera</taxon>
        <taxon>Culicoidea</taxon>
        <taxon>Culicidae</taxon>
        <taxon>Anophelinae</taxon>
        <taxon>Anopheles</taxon>
    </lineage>
</organism>
<protein>
    <submittedName>
        <fullName evidence="1 2">Transcriptional regulator TetR</fullName>
    </submittedName>
</protein>
<evidence type="ECO:0000313" key="3">
    <source>
        <dbReference type="Proteomes" id="UP000030765"/>
    </source>
</evidence>
<dbReference type="EnsemblMetazoa" id="ASIC007042-RA">
    <property type="protein sequence ID" value="ASIC007042-PA"/>
    <property type="gene ID" value="ASIC007042"/>
</dbReference>
<keyword evidence="3" id="KW-1185">Reference proteome</keyword>
<dbReference type="EMBL" id="ATLV01014841">
    <property type="status" value="NOT_ANNOTATED_CDS"/>
    <property type="molecule type" value="Genomic_DNA"/>
</dbReference>
<sequence length="76" mass="8424">MRLINRTTSIDTSEPALRRTLATTTGCCPGYRLQSPVLQPYEPYLHDLFDCPNMPLLMPAIRSPATPDNGGEAFKT</sequence>
<name>A0A084VNQ9_ANOSI</name>
<evidence type="ECO:0000313" key="1">
    <source>
        <dbReference type="EMBL" id="KFB39603.1"/>
    </source>
</evidence>
<dbReference type="AlphaFoldDB" id="A0A084VNQ9"/>
<dbReference type="Proteomes" id="UP000030765">
    <property type="component" value="Unassembled WGS sequence"/>
</dbReference>
<accession>A0A084VNQ9</accession>
<dbReference type="EMBL" id="KE524991">
    <property type="protein sequence ID" value="KFB39603.1"/>
    <property type="molecule type" value="Genomic_DNA"/>
</dbReference>
<reference evidence="1 3" key="1">
    <citation type="journal article" date="2014" name="BMC Genomics">
        <title>Genome sequence of Anopheles sinensis provides insight into genetics basis of mosquito competence for malaria parasites.</title>
        <authorList>
            <person name="Zhou D."/>
            <person name="Zhang D."/>
            <person name="Ding G."/>
            <person name="Shi L."/>
            <person name="Hou Q."/>
            <person name="Ye Y."/>
            <person name="Xu Y."/>
            <person name="Zhou H."/>
            <person name="Xiong C."/>
            <person name="Li S."/>
            <person name="Yu J."/>
            <person name="Hong S."/>
            <person name="Yu X."/>
            <person name="Zou P."/>
            <person name="Chen C."/>
            <person name="Chang X."/>
            <person name="Wang W."/>
            <person name="Lv Y."/>
            <person name="Sun Y."/>
            <person name="Ma L."/>
            <person name="Shen B."/>
            <person name="Zhu C."/>
        </authorList>
    </citation>
    <scope>NUCLEOTIDE SEQUENCE [LARGE SCALE GENOMIC DNA]</scope>
</reference>
<gene>
    <name evidence="1" type="ORF">ZHAS_00007042</name>
</gene>
<reference evidence="2" key="2">
    <citation type="submission" date="2020-05" db="UniProtKB">
        <authorList>
            <consortium name="EnsemblMetazoa"/>
        </authorList>
    </citation>
    <scope>IDENTIFICATION</scope>
</reference>
<dbReference type="VEuPathDB" id="VectorBase:ASIC007042"/>
<evidence type="ECO:0000313" key="2">
    <source>
        <dbReference type="EnsemblMetazoa" id="ASIC007042-PA"/>
    </source>
</evidence>